<dbReference type="InterPro" id="IPR022790">
    <property type="entry name" value="GH26_dom"/>
</dbReference>
<keyword evidence="1 3" id="KW-0378">Hydrolase</keyword>
<name>A0A1E5PS37_9ACTN</name>
<dbReference type="OrthoDB" id="3684589at2"/>
<dbReference type="Proteomes" id="UP000095705">
    <property type="component" value="Unassembled WGS sequence"/>
</dbReference>
<feature type="active site" description="Proton donor" evidence="3">
    <location>
        <position position="162"/>
    </location>
</feature>
<protein>
    <recommendedName>
        <fullName evidence="6">GH26 domain-containing protein</fullName>
    </recommendedName>
</protein>
<evidence type="ECO:0000256" key="4">
    <source>
        <dbReference type="SAM" id="MobiDB-lite"/>
    </source>
</evidence>
<feature type="chain" id="PRO_5039101192" description="GH26 domain-containing protein" evidence="5">
    <location>
        <begin position="29"/>
        <end position="569"/>
    </location>
</feature>
<dbReference type="AlphaFoldDB" id="A0A1E5PS37"/>
<evidence type="ECO:0000256" key="5">
    <source>
        <dbReference type="SAM" id="SignalP"/>
    </source>
</evidence>
<feature type="signal peptide" evidence="5">
    <location>
        <begin position="1"/>
        <end position="28"/>
    </location>
</feature>
<evidence type="ECO:0000259" key="6">
    <source>
        <dbReference type="PROSITE" id="PS51764"/>
    </source>
</evidence>
<dbReference type="Gene3D" id="3.20.20.80">
    <property type="entry name" value="Glycosidases"/>
    <property type="match status" value="1"/>
</dbReference>
<evidence type="ECO:0000256" key="3">
    <source>
        <dbReference type="PROSITE-ProRule" id="PRU01100"/>
    </source>
</evidence>
<evidence type="ECO:0000256" key="1">
    <source>
        <dbReference type="ARBA" id="ARBA00022801"/>
    </source>
</evidence>
<dbReference type="SUPFAM" id="SSF51445">
    <property type="entry name" value="(Trans)glycosidases"/>
    <property type="match status" value="1"/>
</dbReference>
<gene>
    <name evidence="7" type="ORF">BGK67_14400</name>
</gene>
<feature type="domain" description="GH26" evidence="6">
    <location>
        <begin position="50"/>
        <end position="327"/>
    </location>
</feature>
<keyword evidence="5" id="KW-0732">Signal</keyword>
<dbReference type="GO" id="GO:0004553">
    <property type="term" value="F:hydrolase activity, hydrolyzing O-glycosyl compounds"/>
    <property type="evidence" value="ECO:0007669"/>
    <property type="project" value="InterPro"/>
</dbReference>
<comment type="caution">
    <text evidence="7">The sequence shown here is derived from an EMBL/GenBank/DDBJ whole genome shotgun (WGS) entry which is preliminary data.</text>
</comment>
<comment type="similarity">
    <text evidence="3">Belongs to the glycosyl hydrolase 26 family.</text>
</comment>
<evidence type="ECO:0000313" key="8">
    <source>
        <dbReference type="Proteomes" id="UP000095705"/>
    </source>
</evidence>
<keyword evidence="2 3" id="KW-0326">Glycosidase</keyword>
<evidence type="ECO:0000313" key="7">
    <source>
        <dbReference type="EMBL" id="OEJ32364.1"/>
    </source>
</evidence>
<reference evidence="7 8" key="1">
    <citation type="submission" date="2016-08" db="EMBL/GenBank/DDBJ databases">
        <title>The complete genome of Streptomyces subrutilus 10-1-1.</title>
        <authorList>
            <person name="Chen X."/>
        </authorList>
    </citation>
    <scope>NUCLEOTIDE SEQUENCE [LARGE SCALE GENOMIC DNA]</scope>
    <source>
        <strain evidence="7 8">10-1-1</strain>
    </source>
</reference>
<keyword evidence="8" id="KW-1185">Reference proteome</keyword>
<organism evidence="7 8">
    <name type="scientific">Streptomyces subrutilus</name>
    <dbReference type="NCBI Taxonomy" id="36818"/>
    <lineage>
        <taxon>Bacteria</taxon>
        <taxon>Bacillati</taxon>
        <taxon>Actinomycetota</taxon>
        <taxon>Actinomycetes</taxon>
        <taxon>Kitasatosporales</taxon>
        <taxon>Streptomycetaceae</taxon>
        <taxon>Streptomyces</taxon>
    </lineage>
</organism>
<dbReference type="InterPro" id="IPR017853">
    <property type="entry name" value="GH"/>
</dbReference>
<dbReference type="EMBL" id="MEHK01000001">
    <property type="protein sequence ID" value="OEJ32364.1"/>
    <property type="molecule type" value="Genomic_DNA"/>
</dbReference>
<evidence type="ECO:0000256" key="2">
    <source>
        <dbReference type="ARBA" id="ARBA00023295"/>
    </source>
</evidence>
<feature type="region of interest" description="Disordered" evidence="4">
    <location>
        <begin position="368"/>
        <end position="528"/>
    </location>
</feature>
<accession>A0A1E5PS37</accession>
<dbReference type="PROSITE" id="PS51764">
    <property type="entry name" value="GH26"/>
    <property type="match status" value="1"/>
</dbReference>
<proteinExistence type="inferred from homology"/>
<dbReference type="RefSeq" id="WP_069920640.1">
    <property type="nucleotide sequence ID" value="NZ_MEHK01000001.1"/>
</dbReference>
<sequence>MPRPRRRLASTCIGTVTAGLLATGASLAEPDEDRYPGSDVAMGAYLDFGPPGVARIPHLSNWLGGKEIRVGHTYLPGDRWAGIEGNVGFLEDWARWRKAGDDRLFVLNVPMQERNEGRVPDRQVARLIRAGAEGQFDRHFRRLAERLVALGVPDTVIVLGWEMNGITYTHRCAPDPENWKVYWKRIVTAMRSVPGQEFKFDFAPNRGKDAIGWTECYPGDDVVDIIGMDSYDQGPGRTFDEQISQPYGLQRQVDFAAAHGKAISYPEWGLFRRGDNPEYVRRMLRWIEQHKPLYHTITDYCPHGVWQCKQNPRSTAVFREALSLPEPGPVVPTPVVPTPVVPTPVVPTPVVPTPVVPTPVVPTPVVPTPSVPSPAVPTPAVPTPAPTPQVPTPQVPTPQVPTPAVPTPEVPTPEVPTPPAAPTPQVPTPAPSQAPTPEVPRPSPVTPAPVTPAPVTPSPLVPTPEVPLPVTPSPLVPTPEVPEPTPTPTPVPSPAVPAPQSPAPSGTPAPTPTPPAPTPVPLPEPAKPPLNSKEWCVPLNFGEWLSKLVGKQSVCVKIDLGEGSGFWPF</sequence>
<feature type="active site" description="Nucleophile" evidence="3">
    <location>
        <position position="267"/>
    </location>
</feature>
<dbReference type="STRING" id="36818.BGK67_14400"/>
<dbReference type="Pfam" id="PF02156">
    <property type="entry name" value="Glyco_hydro_26"/>
    <property type="match status" value="1"/>
</dbReference>